<dbReference type="eggNOG" id="COG1028">
    <property type="taxonomic scope" value="Bacteria"/>
</dbReference>
<evidence type="ECO:0000313" key="3">
    <source>
        <dbReference type="EMBL" id="KFI97039.1"/>
    </source>
</evidence>
<dbReference type="Proteomes" id="UP000029004">
    <property type="component" value="Unassembled WGS sequence"/>
</dbReference>
<evidence type="ECO:0000256" key="2">
    <source>
        <dbReference type="ARBA" id="ARBA00023002"/>
    </source>
</evidence>
<organism evidence="3 4">
    <name type="scientific">Bifidobacterium stellenboschense</name>
    <dbReference type="NCBI Taxonomy" id="762211"/>
    <lineage>
        <taxon>Bacteria</taxon>
        <taxon>Bacillati</taxon>
        <taxon>Actinomycetota</taxon>
        <taxon>Actinomycetes</taxon>
        <taxon>Bifidobacteriales</taxon>
        <taxon>Bifidobacteriaceae</taxon>
        <taxon>Bifidobacterium</taxon>
    </lineage>
</organism>
<dbReference type="InterPro" id="IPR002347">
    <property type="entry name" value="SDR_fam"/>
</dbReference>
<dbReference type="FunFam" id="3.40.50.720:FF:000084">
    <property type="entry name" value="Short-chain dehydrogenase reductase"/>
    <property type="match status" value="1"/>
</dbReference>
<dbReference type="Pfam" id="PF13561">
    <property type="entry name" value="adh_short_C2"/>
    <property type="match status" value="1"/>
</dbReference>
<dbReference type="RefSeq" id="WP_034529035.1">
    <property type="nucleotide sequence ID" value="NZ_JGZP01000014.1"/>
</dbReference>
<sequence length="259" mass="27607">MAQNQLFDLTGQVALVTGAGSGLGRDAARAYAASGAAVALLDVNTDGINALERELTDAGHRALAITTDVASEEQVRDAIDTAKETLGDIDIVLNDAGIFARDSAETFTDEEWDRVFAVNLKSILLTTRYVIDGFKARGYGKIVNISSVNARYVEADDTYVRDSYYSSKAAVLGLTRALAARYAKYGVTVNAIGPGLFKTGITANNFEAEGFAEAYNKVNPSGRYGRDGELNGTVLFLSSHASDYVQGQFIIVDGGYSLV</sequence>
<accession>A0A087DND9</accession>
<dbReference type="PANTHER" id="PTHR42760:SF133">
    <property type="entry name" value="3-OXOACYL-[ACYL-CARRIER-PROTEIN] REDUCTASE"/>
    <property type="match status" value="1"/>
</dbReference>
<comment type="caution">
    <text evidence="3">The sequence shown here is derived from an EMBL/GenBank/DDBJ whole genome shotgun (WGS) entry which is preliminary data.</text>
</comment>
<dbReference type="OrthoDB" id="286404at2"/>
<dbReference type="GO" id="GO:0008874">
    <property type="term" value="F:gluconate 5-dehydrogenase activity"/>
    <property type="evidence" value="ECO:0007669"/>
    <property type="project" value="UniProtKB-EC"/>
</dbReference>
<keyword evidence="2 3" id="KW-0560">Oxidoreductase</keyword>
<protein>
    <submittedName>
        <fullName evidence="3">Short-chain dehydrogenase</fullName>
        <ecNumber evidence="3">1.1.1.69</ecNumber>
    </submittedName>
</protein>
<dbReference type="SUPFAM" id="SSF51735">
    <property type="entry name" value="NAD(P)-binding Rossmann-fold domains"/>
    <property type="match status" value="1"/>
</dbReference>
<reference evidence="3 4" key="1">
    <citation type="submission" date="2014-03" db="EMBL/GenBank/DDBJ databases">
        <title>Genomics of Bifidobacteria.</title>
        <authorList>
            <person name="Ventura M."/>
            <person name="Milani C."/>
            <person name="Lugli G.A."/>
        </authorList>
    </citation>
    <scope>NUCLEOTIDE SEQUENCE [LARGE SCALE GENOMIC DNA]</scope>
    <source>
        <strain evidence="3 4">DSM 23968</strain>
    </source>
</reference>
<gene>
    <name evidence="3" type="ORF">BSTEL_1950</name>
</gene>
<evidence type="ECO:0000256" key="1">
    <source>
        <dbReference type="ARBA" id="ARBA00006484"/>
    </source>
</evidence>
<name>A0A087DND9_9BIFI</name>
<dbReference type="Gene3D" id="3.40.50.720">
    <property type="entry name" value="NAD(P)-binding Rossmann-like Domain"/>
    <property type="match status" value="1"/>
</dbReference>
<dbReference type="EMBL" id="JGZP01000014">
    <property type="protein sequence ID" value="KFI97039.1"/>
    <property type="molecule type" value="Genomic_DNA"/>
</dbReference>
<dbReference type="PRINTS" id="PR00081">
    <property type="entry name" value="GDHRDH"/>
</dbReference>
<proteinExistence type="inferred from homology"/>
<evidence type="ECO:0000313" key="4">
    <source>
        <dbReference type="Proteomes" id="UP000029004"/>
    </source>
</evidence>
<dbReference type="PRINTS" id="PR00080">
    <property type="entry name" value="SDRFAMILY"/>
</dbReference>
<dbReference type="InterPro" id="IPR036291">
    <property type="entry name" value="NAD(P)-bd_dom_sf"/>
</dbReference>
<keyword evidence="4" id="KW-1185">Reference proteome</keyword>
<dbReference type="EC" id="1.1.1.69" evidence="3"/>
<comment type="similarity">
    <text evidence="1">Belongs to the short-chain dehydrogenases/reductases (SDR) family.</text>
</comment>
<dbReference type="STRING" id="762211.BSTEL_1950"/>
<dbReference type="AlphaFoldDB" id="A0A087DND9"/>
<dbReference type="PANTHER" id="PTHR42760">
    <property type="entry name" value="SHORT-CHAIN DEHYDROGENASES/REDUCTASES FAMILY MEMBER"/>
    <property type="match status" value="1"/>
</dbReference>